<evidence type="ECO:0000313" key="2">
    <source>
        <dbReference type="Proteomes" id="UP000008672"/>
    </source>
</evidence>
<keyword evidence="2" id="KW-1185">Reference proteome</keyword>
<dbReference type="EMBL" id="AFYH01121600">
    <property type="status" value="NOT_ANNOTATED_CDS"/>
    <property type="molecule type" value="Genomic_DNA"/>
</dbReference>
<dbReference type="AlphaFoldDB" id="H2ZS28"/>
<accession>H2ZS28</accession>
<protein>
    <submittedName>
        <fullName evidence="1">Uncharacterized protein</fullName>
    </submittedName>
</protein>
<dbReference type="EMBL" id="AFYH01121599">
    <property type="status" value="NOT_ANNOTATED_CDS"/>
    <property type="molecule type" value="Genomic_DNA"/>
</dbReference>
<dbReference type="Ensembl" id="ENSLACT00000000201.1">
    <property type="protein sequence ID" value="ENSLACP00000000199.1"/>
    <property type="gene ID" value="ENSLACG00000000180.1"/>
</dbReference>
<dbReference type="OMA" id="FVAKQVW"/>
<dbReference type="KEGG" id="lcm:106704529"/>
<dbReference type="EMBL" id="AFYH01121601">
    <property type="status" value="NOT_ANNOTATED_CDS"/>
    <property type="molecule type" value="Genomic_DNA"/>
</dbReference>
<sequence>MENLQFCLSSLKVIATANEKSRSELSSYLAKQIWTQHDRQCILSTLAQLLLDKDCTFLIGRHLRPLLLDLLERNAVAIKSAGQINHDLHERLCVTMSKLIGLAPDVLP</sequence>
<dbReference type="eggNOG" id="KOG1808">
    <property type="taxonomic scope" value="Eukaryota"/>
</dbReference>
<dbReference type="OrthoDB" id="422220at2759"/>
<dbReference type="EMBL" id="AFYH01121598">
    <property type="status" value="NOT_ANNOTATED_CDS"/>
    <property type="molecule type" value="Genomic_DNA"/>
</dbReference>
<proteinExistence type="predicted"/>
<dbReference type="Proteomes" id="UP000008672">
    <property type="component" value="Unassembled WGS sequence"/>
</dbReference>
<reference evidence="2" key="1">
    <citation type="submission" date="2011-08" db="EMBL/GenBank/DDBJ databases">
        <title>The draft genome of Latimeria chalumnae.</title>
        <authorList>
            <person name="Di Palma F."/>
            <person name="Alfoldi J."/>
            <person name="Johnson J."/>
            <person name="Berlin A."/>
            <person name="Gnerre S."/>
            <person name="Jaffe D."/>
            <person name="MacCallum I."/>
            <person name="Young S."/>
            <person name="Walker B.J."/>
            <person name="Lander E."/>
            <person name="Lindblad-Toh K."/>
        </authorList>
    </citation>
    <scope>NUCLEOTIDE SEQUENCE [LARGE SCALE GENOMIC DNA]</scope>
    <source>
        <strain evidence="2">Wild caught</strain>
    </source>
</reference>
<dbReference type="HOGENOM" id="CLU_2196035_0_0_1"/>
<dbReference type="InParanoid" id="H2ZS28"/>
<reference evidence="1" key="2">
    <citation type="submission" date="2025-08" db="UniProtKB">
        <authorList>
            <consortium name="Ensembl"/>
        </authorList>
    </citation>
    <scope>IDENTIFICATION</scope>
</reference>
<dbReference type="GeneTree" id="ENSGT00550000074802"/>
<reference evidence="1" key="3">
    <citation type="submission" date="2025-09" db="UniProtKB">
        <authorList>
            <consortium name="Ensembl"/>
        </authorList>
    </citation>
    <scope>IDENTIFICATION</scope>
</reference>
<dbReference type="STRING" id="7897.ENSLACP00000000199"/>
<organism evidence="1 2">
    <name type="scientific">Latimeria chalumnae</name>
    <name type="common">Coelacanth</name>
    <dbReference type="NCBI Taxonomy" id="7897"/>
    <lineage>
        <taxon>Eukaryota</taxon>
        <taxon>Metazoa</taxon>
        <taxon>Chordata</taxon>
        <taxon>Craniata</taxon>
        <taxon>Vertebrata</taxon>
        <taxon>Euteleostomi</taxon>
        <taxon>Coelacanthiformes</taxon>
        <taxon>Coelacanthidae</taxon>
        <taxon>Latimeria</taxon>
    </lineage>
</organism>
<evidence type="ECO:0000313" key="1">
    <source>
        <dbReference type="Ensembl" id="ENSLACP00000000199.1"/>
    </source>
</evidence>
<name>H2ZS28_LATCH</name>